<name>A0ABD1HY95_SALDI</name>
<dbReference type="AlphaFoldDB" id="A0ABD1HY95"/>
<proteinExistence type="predicted"/>
<dbReference type="Proteomes" id="UP001567538">
    <property type="component" value="Unassembled WGS sequence"/>
</dbReference>
<dbReference type="InterPro" id="IPR005174">
    <property type="entry name" value="KIB1-4_b-propeller"/>
</dbReference>
<feature type="domain" description="KIB1-4 beta-propeller" evidence="1">
    <location>
        <begin position="34"/>
        <end position="287"/>
    </location>
</feature>
<comment type="caution">
    <text evidence="2">The sequence shown here is derived from an EMBL/GenBank/DDBJ whole genome shotgun (WGS) entry which is preliminary data.</text>
</comment>
<reference evidence="2 3" key="1">
    <citation type="submission" date="2024-06" db="EMBL/GenBank/DDBJ databases">
        <title>A chromosome level genome sequence of Diviner's sage (Salvia divinorum).</title>
        <authorList>
            <person name="Ford S.A."/>
            <person name="Ro D.-K."/>
            <person name="Ness R.W."/>
            <person name="Phillips M.A."/>
        </authorList>
    </citation>
    <scope>NUCLEOTIDE SEQUENCE [LARGE SCALE GENOMIC DNA]</scope>
    <source>
        <strain evidence="2">SAF-2024a</strain>
        <tissue evidence="2">Leaf</tissue>
    </source>
</reference>
<organism evidence="2 3">
    <name type="scientific">Salvia divinorum</name>
    <name type="common">Maria pastora</name>
    <name type="synonym">Diviner's sage</name>
    <dbReference type="NCBI Taxonomy" id="28513"/>
    <lineage>
        <taxon>Eukaryota</taxon>
        <taxon>Viridiplantae</taxon>
        <taxon>Streptophyta</taxon>
        <taxon>Embryophyta</taxon>
        <taxon>Tracheophyta</taxon>
        <taxon>Spermatophyta</taxon>
        <taxon>Magnoliopsida</taxon>
        <taxon>eudicotyledons</taxon>
        <taxon>Gunneridae</taxon>
        <taxon>Pentapetalae</taxon>
        <taxon>asterids</taxon>
        <taxon>lamiids</taxon>
        <taxon>Lamiales</taxon>
        <taxon>Lamiaceae</taxon>
        <taxon>Nepetoideae</taxon>
        <taxon>Mentheae</taxon>
        <taxon>Salviinae</taxon>
        <taxon>Salvia</taxon>
        <taxon>Salvia subgen. Calosphace</taxon>
    </lineage>
</organism>
<dbReference type="PANTHER" id="PTHR47123:SF15">
    <property type="entry name" value="F-BOX PROTEIN SKIP23"/>
    <property type="match status" value="1"/>
</dbReference>
<evidence type="ECO:0000259" key="1">
    <source>
        <dbReference type="Pfam" id="PF03478"/>
    </source>
</evidence>
<dbReference type="PANTHER" id="PTHR47123">
    <property type="entry name" value="F-BOX PROTEIN SKIP23"/>
    <property type="match status" value="1"/>
</dbReference>
<dbReference type="InterPro" id="IPR051304">
    <property type="entry name" value="SCF_F-box_domain"/>
</dbReference>
<accession>A0ABD1HY95</accession>
<dbReference type="EMBL" id="JBEAFC010000004">
    <property type="protein sequence ID" value="KAL1560036.1"/>
    <property type="molecule type" value="Genomic_DNA"/>
</dbReference>
<gene>
    <name evidence="2" type="ORF">AAHA92_10302</name>
</gene>
<sequence length="339" mass="37806">MADCLRHLAHRCPTTARFPVIPNSGISETSWGFHLTKRTIYSLRSPLPDQSSWIIKLDGDKMHLFNPLDRSQLKSSPKLFSFFDIGVRELVEDYALQHINFRPATGSIGEAENLYMEKVAVLNNGSGGFVLLTIHVSGKLAVHKSGDEIWRLIYGSLSPYDDVILWKGKFYAVDTTGQIVVVNTDDMNVSVAARSIFGGDKKLLVDCDGELLVVDMHLGLKLADDLGFNDGLEFYENFGSYTRETPVKFKVFRLDEQVRKWIKISDLGDTMLFLGDNCAFSASVGEGRRGGLMARCVGVFDLESGSIGPADGYSEIFWPPPDWVYSIASIEVRMNQMNI</sequence>
<protein>
    <submittedName>
        <fullName evidence="2">F-box protein SKIP23-like isoform X2</fullName>
    </submittedName>
</protein>
<evidence type="ECO:0000313" key="3">
    <source>
        <dbReference type="Proteomes" id="UP001567538"/>
    </source>
</evidence>
<dbReference type="Pfam" id="PF03478">
    <property type="entry name" value="Beta-prop_KIB1-4"/>
    <property type="match status" value="1"/>
</dbReference>
<keyword evidence="3" id="KW-1185">Reference proteome</keyword>
<evidence type="ECO:0000313" key="2">
    <source>
        <dbReference type="EMBL" id="KAL1560036.1"/>
    </source>
</evidence>